<keyword evidence="2" id="KW-1185">Reference proteome</keyword>
<reference evidence="2" key="1">
    <citation type="journal article" date="2013" name="Proc. Natl. Acad. Sci. U.S.A.">
        <title>Genome structure and metabolic features in the red seaweed Chondrus crispus shed light on evolution of the Archaeplastida.</title>
        <authorList>
            <person name="Collen J."/>
            <person name="Porcel B."/>
            <person name="Carre W."/>
            <person name="Ball S.G."/>
            <person name="Chaparro C."/>
            <person name="Tonon T."/>
            <person name="Barbeyron T."/>
            <person name="Michel G."/>
            <person name="Noel B."/>
            <person name="Valentin K."/>
            <person name="Elias M."/>
            <person name="Artiguenave F."/>
            <person name="Arun A."/>
            <person name="Aury J.M."/>
            <person name="Barbosa-Neto J.F."/>
            <person name="Bothwell J.H."/>
            <person name="Bouget F.Y."/>
            <person name="Brillet L."/>
            <person name="Cabello-Hurtado F."/>
            <person name="Capella-Gutierrez S."/>
            <person name="Charrier B."/>
            <person name="Cladiere L."/>
            <person name="Cock J.M."/>
            <person name="Coelho S.M."/>
            <person name="Colleoni C."/>
            <person name="Czjzek M."/>
            <person name="Da Silva C."/>
            <person name="Delage L."/>
            <person name="Denoeud F."/>
            <person name="Deschamps P."/>
            <person name="Dittami S.M."/>
            <person name="Gabaldon T."/>
            <person name="Gachon C.M."/>
            <person name="Groisillier A."/>
            <person name="Herve C."/>
            <person name="Jabbari K."/>
            <person name="Katinka M."/>
            <person name="Kloareg B."/>
            <person name="Kowalczyk N."/>
            <person name="Labadie K."/>
            <person name="Leblanc C."/>
            <person name="Lopez P.J."/>
            <person name="McLachlan D.H."/>
            <person name="Meslet-Cladiere L."/>
            <person name="Moustafa A."/>
            <person name="Nehr Z."/>
            <person name="Nyvall Collen P."/>
            <person name="Panaud O."/>
            <person name="Partensky F."/>
            <person name="Poulain J."/>
            <person name="Rensing S.A."/>
            <person name="Rousvoal S."/>
            <person name="Samson G."/>
            <person name="Symeonidi A."/>
            <person name="Weissenbach J."/>
            <person name="Zambounis A."/>
            <person name="Wincker P."/>
            <person name="Boyen C."/>
        </authorList>
    </citation>
    <scope>NUCLEOTIDE SEQUENCE [LARGE SCALE GENOMIC DNA]</scope>
    <source>
        <strain evidence="2">cv. Stackhouse</strain>
    </source>
</reference>
<organism evidence="1 2">
    <name type="scientific">Chondrus crispus</name>
    <name type="common">Carrageen Irish moss</name>
    <name type="synonym">Polymorpha crispa</name>
    <dbReference type="NCBI Taxonomy" id="2769"/>
    <lineage>
        <taxon>Eukaryota</taxon>
        <taxon>Rhodophyta</taxon>
        <taxon>Florideophyceae</taxon>
        <taxon>Rhodymeniophycidae</taxon>
        <taxon>Gigartinales</taxon>
        <taxon>Gigartinaceae</taxon>
        <taxon>Chondrus</taxon>
    </lineage>
</organism>
<dbReference type="Proteomes" id="UP000012073">
    <property type="component" value="Unassembled WGS sequence"/>
</dbReference>
<evidence type="ECO:0000313" key="1">
    <source>
        <dbReference type="EMBL" id="CDF39726.1"/>
    </source>
</evidence>
<name>R7QQG3_CHOCR</name>
<accession>R7QQG3</accession>
<dbReference type="KEGG" id="ccp:CHC_T00006770001"/>
<protein>
    <submittedName>
        <fullName evidence="1">Uncharacterized protein</fullName>
    </submittedName>
</protein>
<dbReference type="EMBL" id="HG002070">
    <property type="protein sequence ID" value="CDF39726.1"/>
    <property type="molecule type" value="Genomic_DNA"/>
</dbReference>
<dbReference type="Gramene" id="CDF39726">
    <property type="protein sequence ID" value="CDF39726"/>
    <property type="gene ID" value="CHC_T00006770001"/>
</dbReference>
<proteinExistence type="predicted"/>
<dbReference type="RefSeq" id="XP_005710020.1">
    <property type="nucleotide sequence ID" value="XM_005709963.1"/>
</dbReference>
<evidence type="ECO:0000313" key="2">
    <source>
        <dbReference type="Proteomes" id="UP000012073"/>
    </source>
</evidence>
<sequence>MLANLNPFRQPELVLIYHPTPNVSSVLTSFTIPITSFRHHLPFKCMS</sequence>
<dbReference type="GeneID" id="17317748"/>
<gene>
    <name evidence="1" type="ORF">CHC_T00006770001</name>
</gene>
<dbReference type="AlphaFoldDB" id="R7QQG3"/>